<organism evidence="5 6">
    <name type="scientific">Pseudohaliea rubra DSM 19751</name>
    <dbReference type="NCBI Taxonomy" id="1265313"/>
    <lineage>
        <taxon>Bacteria</taxon>
        <taxon>Pseudomonadati</taxon>
        <taxon>Pseudomonadota</taxon>
        <taxon>Gammaproteobacteria</taxon>
        <taxon>Cellvibrionales</taxon>
        <taxon>Halieaceae</taxon>
        <taxon>Pseudohaliea</taxon>
    </lineage>
</organism>
<accession>A0A095VQA1</accession>
<comment type="caution">
    <text evidence="5">The sequence shown here is derived from an EMBL/GenBank/DDBJ whole genome shotgun (WGS) entry which is preliminary data.</text>
</comment>
<dbReference type="NCBIfam" id="TIGR03012">
    <property type="entry name" value="sulf_tusD_dsrE"/>
    <property type="match status" value="1"/>
</dbReference>
<evidence type="ECO:0000256" key="3">
    <source>
        <dbReference type="ARBA" id="ARBA00022490"/>
    </source>
</evidence>
<dbReference type="HOGENOM" id="CLU_132095_0_0_6"/>
<sequence>MRYALLVLAPPQASAVHRAAIALCEAAIAAGHALPRVFFSDAGTQVALDSTVPPGDEPSAREGWQALARNHGVELIACIGSAVRHGVLDADEAARFERPAATLAEGFTLGGLGLLVEATAAADRALTFGGGAP</sequence>
<evidence type="ECO:0000256" key="4">
    <source>
        <dbReference type="ARBA" id="ARBA00022679"/>
    </source>
</evidence>
<gene>
    <name evidence="5" type="ORF">HRUBRA_01981</name>
</gene>
<evidence type="ECO:0000256" key="2">
    <source>
        <dbReference type="ARBA" id="ARBA00007067"/>
    </source>
</evidence>
<dbReference type="GO" id="GO:0016783">
    <property type="term" value="F:sulfurtransferase activity"/>
    <property type="evidence" value="ECO:0007669"/>
    <property type="project" value="InterPro"/>
</dbReference>
<dbReference type="Gene3D" id="3.40.1260.10">
    <property type="entry name" value="DsrEFH-like"/>
    <property type="match status" value="1"/>
</dbReference>
<dbReference type="EMBL" id="AUVB01000054">
    <property type="protein sequence ID" value="KGE03602.1"/>
    <property type="molecule type" value="Genomic_DNA"/>
</dbReference>
<comment type="subcellular location">
    <subcellularLocation>
        <location evidence="1">Cytoplasm</location>
    </subcellularLocation>
</comment>
<keyword evidence="6" id="KW-1185">Reference proteome</keyword>
<dbReference type="eggNOG" id="COG1553">
    <property type="taxonomic scope" value="Bacteria"/>
</dbReference>
<keyword evidence="3" id="KW-0963">Cytoplasm</keyword>
<protein>
    <submittedName>
        <fullName evidence="5">Uncharacterized protein</fullName>
    </submittedName>
</protein>
<dbReference type="GO" id="GO:0097163">
    <property type="term" value="F:sulfur carrier activity"/>
    <property type="evidence" value="ECO:0007669"/>
    <property type="project" value="TreeGrafter"/>
</dbReference>
<evidence type="ECO:0000313" key="5">
    <source>
        <dbReference type="EMBL" id="KGE03602.1"/>
    </source>
</evidence>
<name>A0A095VQA1_9GAMM</name>
<keyword evidence="4" id="KW-0808">Transferase</keyword>
<dbReference type="Pfam" id="PF02635">
    <property type="entry name" value="DsrE"/>
    <property type="match status" value="1"/>
</dbReference>
<dbReference type="NCBIfam" id="NF001237">
    <property type="entry name" value="PRK00207.1"/>
    <property type="match status" value="1"/>
</dbReference>
<dbReference type="AlphaFoldDB" id="A0A095VQA1"/>
<dbReference type="SUPFAM" id="SSF75169">
    <property type="entry name" value="DsrEFH-like"/>
    <property type="match status" value="1"/>
</dbReference>
<dbReference type="InterPro" id="IPR003787">
    <property type="entry name" value="Sulphur_relay_DsrE/F-like"/>
</dbReference>
<proteinExistence type="inferred from homology"/>
<dbReference type="OrthoDB" id="9787483at2"/>
<dbReference type="InterPro" id="IPR017463">
    <property type="entry name" value="Sulphur_relay_TusD/DsrE"/>
</dbReference>
<dbReference type="PANTHER" id="PTHR34874:SF3">
    <property type="entry name" value="SULFURTRANSFERASE TUSD"/>
    <property type="match status" value="1"/>
</dbReference>
<dbReference type="PANTHER" id="PTHR34874">
    <property type="entry name" value="PROTEIN YCHN"/>
    <property type="match status" value="1"/>
</dbReference>
<dbReference type="GO" id="GO:0002143">
    <property type="term" value="P:tRNA wobble position uridine thiolation"/>
    <property type="evidence" value="ECO:0007669"/>
    <property type="project" value="TreeGrafter"/>
</dbReference>
<dbReference type="STRING" id="1265313.HRUBRA_01981"/>
<dbReference type="InterPro" id="IPR027396">
    <property type="entry name" value="DsrEFH-like"/>
</dbReference>
<comment type="similarity">
    <text evidence="2">Belongs to the DsrE/TusD family.</text>
</comment>
<reference evidence="5 6" key="1">
    <citation type="journal article" date="2014" name="Genome Announc.">
        <title>Genome Sequence of Gammaproteobacterial Pseudohaliea rubra Type Strain DSM 19751, Isolated from Coastal Seawater of the Mediterranean Sea.</title>
        <authorList>
            <person name="Spring S."/>
            <person name="Fiebig A."/>
            <person name="Riedel T."/>
            <person name="Goker M."/>
            <person name="Klenk H.P."/>
        </authorList>
    </citation>
    <scope>NUCLEOTIDE SEQUENCE [LARGE SCALE GENOMIC DNA]</scope>
    <source>
        <strain evidence="5 6">DSM 19751</strain>
    </source>
</reference>
<evidence type="ECO:0000256" key="1">
    <source>
        <dbReference type="ARBA" id="ARBA00004496"/>
    </source>
</evidence>
<evidence type="ECO:0000313" key="6">
    <source>
        <dbReference type="Proteomes" id="UP000029640"/>
    </source>
</evidence>
<dbReference type="RefSeq" id="WP_035513585.1">
    <property type="nucleotide sequence ID" value="NZ_KN234745.1"/>
</dbReference>
<dbReference type="Proteomes" id="UP000029640">
    <property type="component" value="Unassembled WGS sequence"/>
</dbReference>
<dbReference type="GO" id="GO:1990228">
    <property type="term" value="C:sulfurtransferase complex"/>
    <property type="evidence" value="ECO:0007669"/>
    <property type="project" value="TreeGrafter"/>
</dbReference>